<keyword evidence="3" id="KW-1185">Reference proteome</keyword>
<dbReference type="Proteomes" id="UP000756132">
    <property type="component" value="Chromosome 7"/>
</dbReference>
<proteinExistence type="predicted"/>
<dbReference type="RefSeq" id="XP_047764440.1">
    <property type="nucleotide sequence ID" value="XM_047909271.1"/>
</dbReference>
<dbReference type="AlphaFoldDB" id="A0A9Q8PCS4"/>
<sequence length="458" mass="50445">MADLQDQEEQIRRRQRGIAFFDHGDSSPLEKASTPRGVRYRTASAEIAVQVVRYMILALRGLLILLATAIILGIGLRGIGKSCSHLPSRTPGCRSALIKSTTPYLSTFKNGTTPLTGTFTELTNIVHMGPSLSVLGTAMHLASANFSSTHDELKAFPELYQTNSTNLDNLTDIMGAAIGAAELFSRSDFSYRDQSLLWGRNAVESIGKMVDTYIHALNETSTLTWSAVEQTLHRIPFGARRTPSYDIAHTYFYFGGHQWLEIEQLVYMANDSSIALSGLITELDKLSQHVERVSAENKKLCTGYDRTSNSTSTSTNSTLASLCHLDPSLQLPKLRSIRSASNWSRSVVEKALAHYFRALSSIKIPTNALQLDVKGYESLIPAKGTVSTKKLKRLLMTEESQLMEFAKAAHKGEALMSRLGRTLTNGNSVKKLHEAVDAAVVKGEGGGHRWWGEEHEEL</sequence>
<protein>
    <submittedName>
        <fullName evidence="2">Uncharacterized protein</fullName>
    </submittedName>
</protein>
<dbReference type="EMBL" id="CP090169">
    <property type="protein sequence ID" value="UJO20074.1"/>
    <property type="molecule type" value="Genomic_DNA"/>
</dbReference>
<gene>
    <name evidence="2" type="ORF">CLAFUR5_10123</name>
</gene>
<accession>A0A9Q8PCS4</accession>
<reference evidence="2" key="1">
    <citation type="submission" date="2021-12" db="EMBL/GenBank/DDBJ databases">
        <authorList>
            <person name="Zaccaron A."/>
            <person name="Stergiopoulos I."/>
        </authorList>
    </citation>
    <scope>NUCLEOTIDE SEQUENCE</scope>
    <source>
        <strain evidence="2">Race5_Kim</strain>
    </source>
</reference>
<keyword evidence="1" id="KW-0472">Membrane</keyword>
<dbReference type="OrthoDB" id="3641865at2759"/>
<keyword evidence="1" id="KW-0812">Transmembrane</keyword>
<evidence type="ECO:0000313" key="2">
    <source>
        <dbReference type="EMBL" id="UJO20074.1"/>
    </source>
</evidence>
<organism evidence="2 3">
    <name type="scientific">Passalora fulva</name>
    <name type="common">Tomato leaf mold</name>
    <name type="synonym">Cladosporium fulvum</name>
    <dbReference type="NCBI Taxonomy" id="5499"/>
    <lineage>
        <taxon>Eukaryota</taxon>
        <taxon>Fungi</taxon>
        <taxon>Dikarya</taxon>
        <taxon>Ascomycota</taxon>
        <taxon>Pezizomycotina</taxon>
        <taxon>Dothideomycetes</taxon>
        <taxon>Dothideomycetidae</taxon>
        <taxon>Mycosphaerellales</taxon>
        <taxon>Mycosphaerellaceae</taxon>
        <taxon>Fulvia</taxon>
    </lineage>
</organism>
<evidence type="ECO:0000313" key="3">
    <source>
        <dbReference type="Proteomes" id="UP000756132"/>
    </source>
</evidence>
<reference evidence="2" key="2">
    <citation type="journal article" date="2022" name="Microb. Genom.">
        <title>A chromosome-scale genome assembly of the tomato pathogen Cladosporium fulvum reveals a compartmentalized genome architecture and the presence of a dispensable chromosome.</title>
        <authorList>
            <person name="Zaccaron A.Z."/>
            <person name="Chen L.H."/>
            <person name="Samaras A."/>
            <person name="Stergiopoulos I."/>
        </authorList>
    </citation>
    <scope>NUCLEOTIDE SEQUENCE</scope>
    <source>
        <strain evidence="2">Race5_Kim</strain>
    </source>
</reference>
<name>A0A9Q8PCS4_PASFU</name>
<keyword evidence="1" id="KW-1133">Transmembrane helix</keyword>
<feature type="transmembrane region" description="Helical" evidence="1">
    <location>
        <begin position="57"/>
        <end position="79"/>
    </location>
</feature>
<dbReference type="GeneID" id="71990001"/>
<dbReference type="KEGG" id="ffu:CLAFUR5_10123"/>
<evidence type="ECO:0000256" key="1">
    <source>
        <dbReference type="SAM" id="Phobius"/>
    </source>
</evidence>